<keyword evidence="1" id="KW-1133">Transmembrane helix</keyword>
<sequence length="158" mass="17877">MNKTELKVFLKGLANFYVVLMIIAFLPTPGKDCSPGRLVRCIVIYTIVSIVIFSAVYFWNRIRKGPDKRPDTCPVPDAKETKDDDLSISRFLTLRNMGACFIYFLCVFALLYPEMSLESMLKASARSTGYCILVLLVAGIVYCVYQSHVGKKKSIREK</sequence>
<dbReference type="EMBL" id="VVXJ01000015">
    <property type="protein sequence ID" value="KAA2375496.1"/>
    <property type="molecule type" value="Genomic_DNA"/>
</dbReference>
<keyword evidence="1" id="KW-0472">Membrane</keyword>
<gene>
    <name evidence="2" type="ORF">F2Y07_07850</name>
</gene>
<feature type="transmembrane region" description="Helical" evidence="1">
    <location>
        <begin position="12"/>
        <end position="30"/>
    </location>
</feature>
<name>A0A5B3GQ42_9BACT</name>
<evidence type="ECO:0000313" key="3">
    <source>
        <dbReference type="Proteomes" id="UP000322658"/>
    </source>
</evidence>
<evidence type="ECO:0000313" key="2">
    <source>
        <dbReference type="EMBL" id="KAA2375496.1"/>
    </source>
</evidence>
<reference evidence="2 3" key="1">
    <citation type="journal article" date="2019" name="Nat. Med.">
        <title>A library of human gut bacterial isolates paired with longitudinal multiomics data enables mechanistic microbiome research.</title>
        <authorList>
            <person name="Poyet M."/>
            <person name="Groussin M."/>
            <person name="Gibbons S.M."/>
            <person name="Avila-Pacheco J."/>
            <person name="Jiang X."/>
            <person name="Kearney S.M."/>
            <person name="Perrotta A.R."/>
            <person name="Berdy B."/>
            <person name="Zhao S."/>
            <person name="Lieberman T.D."/>
            <person name="Swanson P.K."/>
            <person name="Smith M."/>
            <person name="Roesemann S."/>
            <person name="Alexander J.E."/>
            <person name="Rich S.A."/>
            <person name="Livny J."/>
            <person name="Vlamakis H."/>
            <person name="Clish C."/>
            <person name="Bullock K."/>
            <person name="Deik A."/>
            <person name="Scott J."/>
            <person name="Pierce K.A."/>
            <person name="Xavier R.J."/>
            <person name="Alm E.J."/>
        </authorList>
    </citation>
    <scope>NUCLEOTIDE SEQUENCE [LARGE SCALE GENOMIC DNA]</scope>
    <source>
        <strain evidence="2 3">BIOML-A1</strain>
    </source>
</reference>
<comment type="caution">
    <text evidence="2">The sequence shown here is derived from an EMBL/GenBank/DDBJ whole genome shotgun (WGS) entry which is preliminary data.</text>
</comment>
<proteinExistence type="predicted"/>
<feature type="transmembrane region" description="Helical" evidence="1">
    <location>
        <begin position="127"/>
        <end position="145"/>
    </location>
</feature>
<organism evidence="2 3">
    <name type="scientific">Alistipes shahii</name>
    <dbReference type="NCBI Taxonomy" id="328814"/>
    <lineage>
        <taxon>Bacteria</taxon>
        <taxon>Pseudomonadati</taxon>
        <taxon>Bacteroidota</taxon>
        <taxon>Bacteroidia</taxon>
        <taxon>Bacteroidales</taxon>
        <taxon>Rikenellaceae</taxon>
        <taxon>Alistipes</taxon>
    </lineage>
</organism>
<protein>
    <submittedName>
        <fullName evidence="2">Uncharacterized protein</fullName>
    </submittedName>
</protein>
<keyword evidence="1" id="KW-0812">Transmembrane</keyword>
<dbReference type="AlphaFoldDB" id="A0A5B3GQ42"/>
<dbReference type="Proteomes" id="UP000322658">
    <property type="component" value="Unassembled WGS sequence"/>
</dbReference>
<accession>A0A5B3GQ42</accession>
<feature type="transmembrane region" description="Helical" evidence="1">
    <location>
        <begin position="92"/>
        <end position="112"/>
    </location>
</feature>
<feature type="transmembrane region" description="Helical" evidence="1">
    <location>
        <begin position="42"/>
        <end position="59"/>
    </location>
</feature>
<dbReference type="RefSeq" id="WP_022062551.1">
    <property type="nucleotide sequence ID" value="NZ_AP031448.1"/>
</dbReference>
<evidence type="ECO:0000256" key="1">
    <source>
        <dbReference type="SAM" id="Phobius"/>
    </source>
</evidence>